<reference evidence="9 10" key="1">
    <citation type="submission" date="2016-12" db="EMBL/GenBank/DDBJ databases">
        <authorList>
            <person name="Song W.-J."/>
            <person name="Kurnit D.M."/>
        </authorList>
    </citation>
    <scope>NUCLEOTIDE SEQUENCE [LARGE SCALE GENOMIC DNA]</scope>
    <source>
        <strain evidence="9 10">DSM 11393</strain>
    </source>
</reference>
<dbReference type="GO" id="GO:0006308">
    <property type="term" value="P:DNA catabolic process"/>
    <property type="evidence" value="ECO:0007669"/>
    <property type="project" value="UniProtKB-UniRule"/>
</dbReference>
<dbReference type="NCBIfam" id="TIGR00237">
    <property type="entry name" value="xseA"/>
    <property type="match status" value="1"/>
</dbReference>
<feature type="domain" description="OB-fold nucleic acid binding" evidence="8">
    <location>
        <begin position="7"/>
        <end position="117"/>
    </location>
</feature>
<evidence type="ECO:0000259" key="7">
    <source>
        <dbReference type="Pfam" id="PF02601"/>
    </source>
</evidence>
<keyword evidence="10" id="KW-1185">Reference proteome</keyword>
<dbReference type="RefSeq" id="WP_072696170.1">
    <property type="nucleotide sequence ID" value="NZ_FRDI01000003.1"/>
</dbReference>
<dbReference type="GO" id="GO:0005737">
    <property type="term" value="C:cytoplasm"/>
    <property type="evidence" value="ECO:0007669"/>
    <property type="project" value="UniProtKB-SubCell"/>
</dbReference>
<dbReference type="InterPro" id="IPR020579">
    <property type="entry name" value="Exonuc_VII_lsu_C"/>
</dbReference>
<keyword evidence="1 5" id="KW-0963">Cytoplasm</keyword>
<proteinExistence type="inferred from homology"/>
<dbReference type="CDD" id="cd04489">
    <property type="entry name" value="ExoVII_LU_OBF"/>
    <property type="match status" value="1"/>
</dbReference>
<evidence type="ECO:0000256" key="2">
    <source>
        <dbReference type="ARBA" id="ARBA00022722"/>
    </source>
</evidence>
<dbReference type="GO" id="GO:0008855">
    <property type="term" value="F:exodeoxyribonuclease VII activity"/>
    <property type="evidence" value="ECO:0007669"/>
    <property type="project" value="UniProtKB-UniRule"/>
</dbReference>
<dbReference type="AlphaFoldDB" id="A0A1M7S6E5"/>
<evidence type="ECO:0000313" key="9">
    <source>
        <dbReference type="EMBL" id="SHN54046.1"/>
    </source>
</evidence>
<comment type="similarity">
    <text evidence="5 6">Belongs to the XseA family.</text>
</comment>
<dbReference type="InterPro" id="IPR025824">
    <property type="entry name" value="OB-fold_nuc-bd_dom"/>
</dbReference>
<comment type="subcellular location">
    <subcellularLocation>
        <location evidence="5 6">Cytoplasm</location>
    </subcellularLocation>
</comment>
<evidence type="ECO:0000256" key="6">
    <source>
        <dbReference type="RuleBase" id="RU004355"/>
    </source>
</evidence>
<keyword evidence="4 5" id="KW-0269">Exonuclease</keyword>
<dbReference type="PANTHER" id="PTHR30008:SF0">
    <property type="entry name" value="EXODEOXYRIBONUCLEASE 7 LARGE SUBUNIT"/>
    <property type="match status" value="1"/>
</dbReference>
<sequence length="461" mass="52404">MDFNNIFSVSELTDKIRLALTTNFPIVWVKGQVTNLSRPASGHIYFSLKDENSSIAMVWFKERYVNPKFDLVTGEVFEEGKAPDTASKIQNGQELICAGKLAVYGTRGQYQVNVEYVQEAGIGKLHEEFERLKSKLSSKGFFDQNRKRNVPKNPKKIALLTSPSGAVLQDFLRISQNRGTGTTIRLYPVLVQGNEAATQIKQAIEKVNKEAWAELIVVIRGGGSLEDLWAFNDETLAESVVQSKLPILAGIGHEPDFTMFDMSADLRASTPSHAAQLLWTDKHELMQRLDELTLRLEQKHQNIFLFKKERLNSLKNALSWLSPQKNLTRNKNKLALISQKSGSLHSACLQNFKYHKQRLHWLELRLKQSLSAQTYHSDKEKLSFLSLNFTKLYDRYCLQKSTQLKILNLKLESLNPFSPLERGYALLQKNDGVYIKSINNVHSGEALNVQLYDGKFDVVVK</sequence>
<dbReference type="STRING" id="1121455.SAMN02745728_00486"/>
<evidence type="ECO:0000256" key="4">
    <source>
        <dbReference type="ARBA" id="ARBA00022839"/>
    </source>
</evidence>
<dbReference type="PANTHER" id="PTHR30008">
    <property type="entry name" value="EXODEOXYRIBONUCLEASE 7 LARGE SUBUNIT"/>
    <property type="match status" value="1"/>
</dbReference>
<dbReference type="GO" id="GO:0003676">
    <property type="term" value="F:nucleic acid binding"/>
    <property type="evidence" value="ECO:0007669"/>
    <property type="project" value="InterPro"/>
</dbReference>
<evidence type="ECO:0000259" key="8">
    <source>
        <dbReference type="Pfam" id="PF13742"/>
    </source>
</evidence>
<evidence type="ECO:0000313" key="10">
    <source>
        <dbReference type="Proteomes" id="UP000186469"/>
    </source>
</evidence>
<feature type="domain" description="Exonuclease VII large subunit C-terminal" evidence="7">
    <location>
        <begin position="142"/>
        <end position="457"/>
    </location>
</feature>
<comment type="function">
    <text evidence="5">Bidirectionally degrades single-stranded DNA into large acid-insoluble oligonucleotides, which are then degraded further into small acid-soluble oligonucleotides.</text>
</comment>
<dbReference type="EMBL" id="FRDI01000003">
    <property type="protein sequence ID" value="SHN54046.1"/>
    <property type="molecule type" value="Genomic_DNA"/>
</dbReference>
<protein>
    <recommendedName>
        <fullName evidence="5">Exodeoxyribonuclease 7 large subunit</fullName>
        <ecNumber evidence="5">3.1.11.6</ecNumber>
    </recommendedName>
    <alternativeName>
        <fullName evidence="5">Exodeoxyribonuclease VII large subunit</fullName>
        <shortName evidence="5">Exonuclease VII large subunit</shortName>
    </alternativeName>
</protein>
<dbReference type="EC" id="3.1.11.6" evidence="5"/>
<organism evidence="9 10">
    <name type="scientific">Desulfovibrio litoralis DSM 11393</name>
    <dbReference type="NCBI Taxonomy" id="1121455"/>
    <lineage>
        <taxon>Bacteria</taxon>
        <taxon>Pseudomonadati</taxon>
        <taxon>Thermodesulfobacteriota</taxon>
        <taxon>Desulfovibrionia</taxon>
        <taxon>Desulfovibrionales</taxon>
        <taxon>Desulfovibrionaceae</taxon>
        <taxon>Desulfovibrio</taxon>
    </lineage>
</organism>
<dbReference type="InterPro" id="IPR003753">
    <property type="entry name" value="Exonuc_VII_L"/>
</dbReference>
<keyword evidence="2 5" id="KW-0540">Nuclease</keyword>
<comment type="subunit">
    <text evidence="5">Heterooligomer composed of large and small subunits.</text>
</comment>
<dbReference type="GO" id="GO:0009318">
    <property type="term" value="C:exodeoxyribonuclease VII complex"/>
    <property type="evidence" value="ECO:0007669"/>
    <property type="project" value="UniProtKB-UniRule"/>
</dbReference>
<comment type="catalytic activity">
    <reaction evidence="5 6">
        <text>Exonucleolytic cleavage in either 5'- to 3'- or 3'- to 5'-direction to yield nucleoside 5'-phosphates.</text>
        <dbReference type="EC" id="3.1.11.6"/>
    </reaction>
</comment>
<evidence type="ECO:0000256" key="5">
    <source>
        <dbReference type="HAMAP-Rule" id="MF_00378"/>
    </source>
</evidence>
<dbReference type="Pfam" id="PF13742">
    <property type="entry name" value="tRNA_anti_2"/>
    <property type="match status" value="1"/>
</dbReference>
<accession>A0A1M7S6E5</accession>
<dbReference type="OrthoDB" id="9802795at2"/>
<evidence type="ECO:0000256" key="3">
    <source>
        <dbReference type="ARBA" id="ARBA00022801"/>
    </source>
</evidence>
<dbReference type="Proteomes" id="UP000186469">
    <property type="component" value="Unassembled WGS sequence"/>
</dbReference>
<keyword evidence="3 5" id="KW-0378">Hydrolase</keyword>
<gene>
    <name evidence="5" type="primary">xseA</name>
    <name evidence="9" type="ORF">SAMN02745728_00486</name>
</gene>
<dbReference type="Pfam" id="PF02601">
    <property type="entry name" value="Exonuc_VII_L"/>
    <property type="match status" value="1"/>
</dbReference>
<name>A0A1M7S6E5_9BACT</name>
<evidence type="ECO:0000256" key="1">
    <source>
        <dbReference type="ARBA" id="ARBA00022490"/>
    </source>
</evidence>
<dbReference type="HAMAP" id="MF_00378">
    <property type="entry name" value="Exonuc_7_L"/>
    <property type="match status" value="1"/>
</dbReference>